<organism evidence="9 10">
    <name type="scientific">Cyanobium gracile UHCC 0139</name>
    <dbReference type="NCBI Taxonomy" id="3110308"/>
    <lineage>
        <taxon>Bacteria</taxon>
        <taxon>Bacillati</taxon>
        <taxon>Cyanobacteriota</taxon>
        <taxon>Cyanophyceae</taxon>
        <taxon>Synechococcales</taxon>
        <taxon>Prochlorococcaceae</taxon>
        <taxon>Cyanobium</taxon>
    </lineage>
</organism>
<feature type="transmembrane region" description="Helical" evidence="7">
    <location>
        <begin position="31"/>
        <end position="53"/>
    </location>
</feature>
<dbReference type="RefSeq" id="WP_323306335.1">
    <property type="nucleotide sequence ID" value="NZ_JAYGHX010000010.1"/>
</dbReference>
<dbReference type="PANTHER" id="PTHR30386:SF26">
    <property type="entry name" value="TRANSPORT PROTEIN COMB"/>
    <property type="match status" value="1"/>
</dbReference>
<keyword evidence="3 7" id="KW-0812">Transmembrane</keyword>
<dbReference type="InterPro" id="IPR022275">
    <property type="entry name" value="NHPM_bacteriocin_SS_HylD"/>
</dbReference>
<proteinExistence type="inferred from homology"/>
<sequence length="446" mass="49209">MATSAPPTGAAQPRRPVASLRRRWSGLSDRGQVGACLVAMGGALGLWVLFWPVPTEVMGQGVLIYPDNAGLLDARAGGQVRRLRVAVGQEVRKGQVLMELYLPVLDRQLQQQRGNLAQLERDNRDLDRRDALRLSSERLSVDTALAKLAQDRRRYEELAATYAEKVRNLRWLSKREVVAPLASEVVAAEQGLTSTSVSLDAVRIQEKELLTRYEQVRLDIQTQALRRRYQIDDMRRQIRVTEARLAFDGQVLADRDGTVLDLQVIQGQTVATGQRLGTLGRAGGGAAGGPRLQAVAYFAPADARRLPAGLPVEVVPLWDQRGRFGGIVGKVVQVLALPATEEDISTTIGNPQLARDLLKHGPVMRTEIALERDSTSRDGYRWTLSGGSGVFPVREGLTIAAHAYVEWRTPITYVIPGLRSLTGGYRSLRIDRLWDRPSLRQSDSPP</sequence>
<evidence type="ECO:0000256" key="3">
    <source>
        <dbReference type="ARBA" id="ARBA00022692"/>
    </source>
</evidence>
<evidence type="ECO:0000256" key="1">
    <source>
        <dbReference type="ARBA" id="ARBA00004167"/>
    </source>
</evidence>
<feature type="domain" description="CusB-like barrel-sandwich hybrid" evidence="8">
    <location>
        <begin position="72"/>
        <end position="276"/>
    </location>
</feature>
<accession>A0ABU5RXD8</accession>
<dbReference type="InterPro" id="IPR050739">
    <property type="entry name" value="MFP"/>
</dbReference>
<feature type="coiled-coil region" evidence="6">
    <location>
        <begin position="102"/>
        <end position="165"/>
    </location>
</feature>
<keyword evidence="5 7" id="KW-0472">Membrane</keyword>
<comment type="subcellular location">
    <subcellularLocation>
        <location evidence="1">Membrane</location>
        <topology evidence="1">Single-pass membrane protein</topology>
    </subcellularLocation>
</comment>
<dbReference type="NCBIfam" id="TIGR03794">
    <property type="entry name" value="NHLM_micro_HlyD"/>
    <property type="match status" value="1"/>
</dbReference>
<evidence type="ECO:0000313" key="10">
    <source>
        <dbReference type="Proteomes" id="UP001304461"/>
    </source>
</evidence>
<evidence type="ECO:0000256" key="6">
    <source>
        <dbReference type="SAM" id="Coils"/>
    </source>
</evidence>
<dbReference type="Proteomes" id="UP001304461">
    <property type="component" value="Unassembled WGS sequence"/>
</dbReference>
<evidence type="ECO:0000256" key="2">
    <source>
        <dbReference type="ARBA" id="ARBA00009477"/>
    </source>
</evidence>
<evidence type="ECO:0000313" key="9">
    <source>
        <dbReference type="EMBL" id="MEA5392383.1"/>
    </source>
</evidence>
<dbReference type="InterPro" id="IPR058790">
    <property type="entry name" value="BSH_CusB"/>
</dbReference>
<comment type="caution">
    <text evidence="9">The sequence shown here is derived from an EMBL/GenBank/DDBJ whole genome shotgun (WGS) entry which is preliminary data.</text>
</comment>
<keyword evidence="10" id="KW-1185">Reference proteome</keyword>
<dbReference type="PANTHER" id="PTHR30386">
    <property type="entry name" value="MEMBRANE FUSION SUBUNIT OF EMRAB-TOLC MULTIDRUG EFFLUX PUMP"/>
    <property type="match status" value="1"/>
</dbReference>
<keyword evidence="6" id="KW-0175">Coiled coil</keyword>
<reference evidence="9 10" key="1">
    <citation type="submission" date="2023-12" db="EMBL/GenBank/DDBJ databases">
        <title>Baltic Sea Cyanobacteria.</title>
        <authorList>
            <person name="Delbaje E."/>
            <person name="Fewer D.P."/>
            <person name="Shishido T.K."/>
        </authorList>
    </citation>
    <scope>NUCLEOTIDE SEQUENCE [LARGE SCALE GENOMIC DNA]</scope>
    <source>
        <strain evidence="9 10">UHCC 0139</strain>
    </source>
</reference>
<evidence type="ECO:0000256" key="4">
    <source>
        <dbReference type="ARBA" id="ARBA00022989"/>
    </source>
</evidence>
<dbReference type="Gene3D" id="2.40.50.100">
    <property type="match status" value="1"/>
</dbReference>
<evidence type="ECO:0000259" key="8">
    <source>
        <dbReference type="Pfam" id="PF25919"/>
    </source>
</evidence>
<evidence type="ECO:0000256" key="7">
    <source>
        <dbReference type="SAM" id="Phobius"/>
    </source>
</evidence>
<protein>
    <submittedName>
        <fullName evidence="9">NHLP bacteriocin system secretion protein</fullName>
    </submittedName>
</protein>
<gene>
    <name evidence="9" type="ORF">VB738_14060</name>
</gene>
<name>A0ABU5RXD8_9CYAN</name>
<dbReference type="EMBL" id="JAYGHX010000010">
    <property type="protein sequence ID" value="MEA5392383.1"/>
    <property type="molecule type" value="Genomic_DNA"/>
</dbReference>
<dbReference type="Pfam" id="PF25919">
    <property type="entry name" value="BSH_CusB"/>
    <property type="match status" value="1"/>
</dbReference>
<comment type="similarity">
    <text evidence="2">Belongs to the membrane fusion protein (MFP) (TC 8.A.1) family.</text>
</comment>
<keyword evidence="4 7" id="KW-1133">Transmembrane helix</keyword>
<evidence type="ECO:0000256" key="5">
    <source>
        <dbReference type="ARBA" id="ARBA00023136"/>
    </source>
</evidence>